<dbReference type="SUPFAM" id="SSF56300">
    <property type="entry name" value="Metallo-dependent phosphatases"/>
    <property type="match status" value="1"/>
</dbReference>
<dbReference type="GO" id="GO:0016787">
    <property type="term" value="F:hydrolase activity"/>
    <property type="evidence" value="ECO:0007669"/>
    <property type="project" value="InterPro"/>
</dbReference>
<dbReference type="RefSeq" id="WP_036489401.1">
    <property type="nucleotide sequence ID" value="NZ_LVVZ01000007.1"/>
</dbReference>
<comment type="caution">
    <text evidence="2">The sequence shown here is derived from an EMBL/GenBank/DDBJ whole genome shotgun (WGS) entry which is preliminary data.</text>
</comment>
<dbReference type="InterPro" id="IPR004843">
    <property type="entry name" value="Calcineurin-like_PHP"/>
</dbReference>
<reference evidence="2 3" key="1">
    <citation type="submission" date="2016-03" db="EMBL/GenBank/DDBJ databases">
        <title>Genome sequence of Nesiotobacter sp. nov., a moderately halophilic alphaproteobacterium isolated from the Yellow Sea, China.</title>
        <authorList>
            <person name="Zhang G."/>
            <person name="Zhang R."/>
        </authorList>
    </citation>
    <scope>NUCLEOTIDE SEQUENCE [LARGE SCALE GENOMIC DNA]</scope>
    <source>
        <strain evidence="2 3">WB1-6</strain>
    </source>
</reference>
<sequence>MYFFTADTHFGHERIIGLCDRPFKDSADQTAGLIERWNAVVGPNDHVFVVGDFAHGATQDEMKAIFAALNGTKSLICGNHDGAATKNLPWQSHDQRFPEWAVTDTLRLRHEKQTYFMCHYAWRTWPEDHHGAIHLFGHSHGRLPDLGRSCDVGVDLWDYAPVSTEQLLEKFQAVMPHA</sequence>
<dbReference type="AlphaFoldDB" id="A0A1U7JK55"/>
<protein>
    <recommendedName>
        <fullName evidence="1">Calcineurin-like phosphoesterase domain-containing protein</fullName>
    </recommendedName>
</protein>
<evidence type="ECO:0000259" key="1">
    <source>
        <dbReference type="Pfam" id="PF00149"/>
    </source>
</evidence>
<dbReference type="EMBL" id="LVVZ01000007">
    <property type="protein sequence ID" value="OKL45097.1"/>
    <property type="molecule type" value="Genomic_DNA"/>
</dbReference>
<name>A0A1U7JK55_9HYPH</name>
<organism evidence="2 3">
    <name type="scientific">Pseudovibrio exalbescens</name>
    <dbReference type="NCBI Taxonomy" id="197461"/>
    <lineage>
        <taxon>Bacteria</taxon>
        <taxon>Pseudomonadati</taxon>
        <taxon>Pseudomonadota</taxon>
        <taxon>Alphaproteobacteria</taxon>
        <taxon>Hyphomicrobiales</taxon>
        <taxon>Stappiaceae</taxon>
        <taxon>Pseudovibrio</taxon>
    </lineage>
</organism>
<dbReference type="Pfam" id="PF00149">
    <property type="entry name" value="Metallophos"/>
    <property type="match status" value="1"/>
</dbReference>
<keyword evidence="3" id="KW-1185">Reference proteome</keyword>
<evidence type="ECO:0000313" key="3">
    <source>
        <dbReference type="Proteomes" id="UP000185783"/>
    </source>
</evidence>
<dbReference type="Proteomes" id="UP000185783">
    <property type="component" value="Unassembled WGS sequence"/>
</dbReference>
<gene>
    <name evidence="2" type="ORF">A3843_04920</name>
</gene>
<proteinExistence type="predicted"/>
<feature type="domain" description="Calcineurin-like phosphoesterase" evidence="1">
    <location>
        <begin position="4"/>
        <end position="142"/>
    </location>
</feature>
<dbReference type="Gene3D" id="3.60.21.10">
    <property type="match status" value="1"/>
</dbReference>
<evidence type="ECO:0000313" key="2">
    <source>
        <dbReference type="EMBL" id="OKL45097.1"/>
    </source>
</evidence>
<dbReference type="STRING" id="197461.A3843_04920"/>
<accession>A0A1U7JK55</accession>
<dbReference type="InterPro" id="IPR029052">
    <property type="entry name" value="Metallo-depent_PP-like"/>
</dbReference>